<evidence type="ECO:0000256" key="13">
    <source>
        <dbReference type="ARBA" id="ARBA00022932"/>
    </source>
</evidence>
<evidence type="ECO:0000256" key="9">
    <source>
        <dbReference type="ARBA" id="ARBA00022801"/>
    </source>
</evidence>
<dbReference type="Gene3D" id="2.40.50.40">
    <property type="match status" value="1"/>
</dbReference>
<dbReference type="GO" id="GO:0005634">
    <property type="term" value="C:nucleus"/>
    <property type="evidence" value="ECO:0007669"/>
    <property type="project" value="UniProtKB-SubCell"/>
</dbReference>
<dbReference type="InterPro" id="IPR036397">
    <property type="entry name" value="RNaseH_sf"/>
</dbReference>
<feature type="region of interest" description="Disordered" evidence="17">
    <location>
        <begin position="678"/>
        <end position="702"/>
    </location>
</feature>
<evidence type="ECO:0000256" key="15">
    <source>
        <dbReference type="ARBA" id="ARBA00023172"/>
    </source>
</evidence>
<dbReference type="GO" id="GO:0006310">
    <property type="term" value="P:DNA recombination"/>
    <property type="evidence" value="ECO:0007669"/>
    <property type="project" value="UniProtKB-KW"/>
</dbReference>
<evidence type="ECO:0000259" key="18">
    <source>
        <dbReference type="PROSITE" id="PS50013"/>
    </source>
</evidence>
<dbReference type="GO" id="GO:0004190">
    <property type="term" value="F:aspartic-type endopeptidase activity"/>
    <property type="evidence" value="ECO:0007669"/>
    <property type="project" value="UniProtKB-KW"/>
</dbReference>
<dbReference type="InterPro" id="IPR012337">
    <property type="entry name" value="RNaseH-like_sf"/>
</dbReference>
<dbReference type="GO" id="GO:0003887">
    <property type="term" value="F:DNA-directed DNA polymerase activity"/>
    <property type="evidence" value="ECO:0007669"/>
    <property type="project" value="UniProtKB-KW"/>
</dbReference>
<keyword evidence="2" id="KW-0645">Protease</keyword>
<evidence type="ECO:0000256" key="2">
    <source>
        <dbReference type="ARBA" id="ARBA00022670"/>
    </source>
</evidence>
<dbReference type="Ensembl" id="ENSGACT00000036331.1">
    <property type="protein sequence ID" value="ENSGACP00000056593.1"/>
    <property type="gene ID" value="ENSGACG00000030796.1"/>
</dbReference>
<evidence type="ECO:0000256" key="3">
    <source>
        <dbReference type="ARBA" id="ARBA00022679"/>
    </source>
</evidence>
<dbReference type="Proteomes" id="UP000007635">
    <property type="component" value="Chromosome XVI"/>
</dbReference>
<dbReference type="CDD" id="cd00024">
    <property type="entry name" value="CD_CSD"/>
    <property type="match status" value="1"/>
</dbReference>
<dbReference type="SMART" id="SM00298">
    <property type="entry name" value="CHROMO"/>
    <property type="match status" value="1"/>
</dbReference>
<dbReference type="SUPFAM" id="SSF54160">
    <property type="entry name" value="Chromo domain-like"/>
    <property type="match status" value="1"/>
</dbReference>
<evidence type="ECO:0000256" key="5">
    <source>
        <dbReference type="ARBA" id="ARBA00022722"/>
    </source>
</evidence>
<evidence type="ECO:0000256" key="1">
    <source>
        <dbReference type="ARBA" id="ARBA00004123"/>
    </source>
</evidence>
<dbReference type="GO" id="GO:0004519">
    <property type="term" value="F:endonuclease activity"/>
    <property type="evidence" value="ECO:0007669"/>
    <property type="project" value="UniProtKB-KW"/>
</dbReference>
<keyword evidence="13" id="KW-0239">DNA-directed DNA polymerase</keyword>
<keyword evidence="12" id="KW-0695">RNA-directed DNA polymerase</keyword>
<keyword evidence="11" id="KW-0229">DNA integration</keyword>
<evidence type="ECO:0000256" key="17">
    <source>
        <dbReference type="SAM" id="MobiDB-lite"/>
    </source>
</evidence>
<dbReference type="PROSITE" id="PS50994">
    <property type="entry name" value="INTEGRASE"/>
    <property type="match status" value="1"/>
</dbReference>
<dbReference type="SUPFAM" id="SSF56672">
    <property type="entry name" value="DNA/RNA polymerases"/>
    <property type="match status" value="1"/>
</dbReference>
<dbReference type="Pfam" id="PF17921">
    <property type="entry name" value="Integrase_H2C2"/>
    <property type="match status" value="1"/>
</dbReference>
<dbReference type="FunFam" id="1.10.340.70:FF:000001">
    <property type="entry name" value="Retrovirus-related Pol polyprotein from transposon gypsy-like Protein"/>
    <property type="match status" value="1"/>
</dbReference>
<reference evidence="20 21" key="1">
    <citation type="journal article" date="2021" name="G3 (Bethesda)">
        <title>Improved contiguity of the threespine stickleback genome using long-read sequencing.</title>
        <authorList>
            <person name="Nath S."/>
            <person name="Shaw D.E."/>
            <person name="White M.A."/>
        </authorList>
    </citation>
    <scope>NUCLEOTIDE SEQUENCE [LARGE SCALE GENOMIC DNA]</scope>
    <source>
        <strain evidence="20 21">Lake Benthic</strain>
    </source>
</reference>
<keyword evidence="3" id="KW-0808">Transferase</keyword>
<proteinExistence type="predicted"/>
<dbReference type="GeneTree" id="ENSGT01060000248608"/>
<dbReference type="InterPro" id="IPR056924">
    <property type="entry name" value="SH3_Tf2-1"/>
</dbReference>
<dbReference type="InterPro" id="IPR050951">
    <property type="entry name" value="Retrovirus_Pol_polyprotein"/>
</dbReference>
<evidence type="ECO:0000313" key="21">
    <source>
        <dbReference type="Proteomes" id="UP000007635"/>
    </source>
</evidence>
<accession>A0AAQ4R1X0</accession>
<dbReference type="Pfam" id="PF24626">
    <property type="entry name" value="SH3_Tf2-1"/>
    <property type="match status" value="1"/>
</dbReference>
<dbReference type="InterPro" id="IPR023780">
    <property type="entry name" value="Chromo_domain"/>
</dbReference>
<dbReference type="PANTHER" id="PTHR37984">
    <property type="entry name" value="PROTEIN CBG26694"/>
    <property type="match status" value="1"/>
</dbReference>
<evidence type="ECO:0000256" key="11">
    <source>
        <dbReference type="ARBA" id="ARBA00022908"/>
    </source>
</evidence>
<keyword evidence="7" id="KW-0064">Aspartyl protease</keyword>
<dbReference type="GO" id="GO:0003677">
    <property type="term" value="F:DNA binding"/>
    <property type="evidence" value="ECO:0007669"/>
    <property type="project" value="UniProtKB-KW"/>
</dbReference>
<dbReference type="GO" id="GO:0046872">
    <property type="term" value="F:metal ion binding"/>
    <property type="evidence" value="ECO:0007669"/>
    <property type="project" value="UniProtKB-KW"/>
</dbReference>
<dbReference type="InterPro" id="IPR043502">
    <property type="entry name" value="DNA/RNA_pol_sf"/>
</dbReference>
<evidence type="ECO:0000313" key="20">
    <source>
        <dbReference type="Ensembl" id="ENSGACP00000056593.1"/>
    </source>
</evidence>
<dbReference type="InterPro" id="IPR041588">
    <property type="entry name" value="Integrase_H2C2"/>
</dbReference>
<dbReference type="InterPro" id="IPR000953">
    <property type="entry name" value="Chromo/chromo_shadow_dom"/>
</dbReference>
<protein>
    <recommendedName>
        <fullName evidence="16">Gypsy retrotransposon integrase-like protein 1</fullName>
    </recommendedName>
</protein>
<dbReference type="InterPro" id="IPR001584">
    <property type="entry name" value="Integrase_cat-core"/>
</dbReference>
<organism evidence="20 21">
    <name type="scientific">Gasterosteus aculeatus aculeatus</name>
    <name type="common">three-spined stickleback</name>
    <dbReference type="NCBI Taxonomy" id="481459"/>
    <lineage>
        <taxon>Eukaryota</taxon>
        <taxon>Metazoa</taxon>
        <taxon>Chordata</taxon>
        <taxon>Craniata</taxon>
        <taxon>Vertebrata</taxon>
        <taxon>Euteleostomi</taxon>
        <taxon>Actinopterygii</taxon>
        <taxon>Neopterygii</taxon>
        <taxon>Teleostei</taxon>
        <taxon>Neoteleostei</taxon>
        <taxon>Acanthomorphata</taxon>
        <taxon>Eupercaria</taxon>
        <taxon>Perciformes</taxon>
        <taxon>Cottioidei</taxon>
        <taxon>Gasterosteales</taxon>
        <taxon>Gasterosteidae</taxon>
        <taxon>Gasterosteus</taxon>
    </lineage>
</organism>
<evidence type="ECO:0000259" key="19">
    <source>
        <dbReference type="PROSITE" id="PS50994"/>
    </source>
</evidence>
<reference evidence="20" key="2">
    <citation type="submission" date="2025-08" db="UniProtKB">
        <authorList>
            <consortium name="Ensembl"/>
        </authorList>
    </citation>
    <scope>IDENTIFICATION</scope>
</reference>
<comment type="subcellular location">
    <subcellularLocation>
        <location evidence="1">Nucleus</location>
    </subcellularLocation>
</comment>
<keyword evidence="6" id="KW-0479">Metal-binding</keyword>
<dbReference type="CDD" id="cd09274">
    <property type="entry name" value="RNase_HI_RT_Ty3"/>
    <property type="match status" value="1"/>
</dbReference>
<evidence type="ECO:0000256" key="7">
    <source>
        <dbReference type="ARBA" id="ARBA00022750"/>
    </source>
</evidence>
<dbReference type="PANTHER" id="PTHR37984:SF5">
    <property type="entry name" value="PROTEIN NYNRIN-LIKE"/>
    <property type="match status" value="1"/>
</dbReference>
<dbReference type="Gene3D" id="3.30.420.10">
    <property type="entry name" value="Ribonuclease H-like superfamily/Ribonuclease H"/>
    <property type="match status" value="1"/>
</dbReference>
<evidence type="ECO:0000256" key="10">
    <source>
        <dbReference type="ARBA" id="ARBA00022842"/>
    </source>
</evidence>
<dbReference type="SUPFAM" id="SSF53098">
    <property type="entry name" value="Ribonuclease H-like"/>
    <property type="match status" value="1"/>
</dbReference>
<keyword evidence="14" id="KW-0238">DNA-binding</keyword>
<keyword evidence="10" id="KW-0460">Magnesium</keyword>
<feature type="domain" description="Integrase catalytic" evidence="19">
    <location>
        <begin position="329"/>
        <end position="488"/>
    </location>
</feature>
<name>A0AAQ4R1X0_GASAC</name>
<evidence type="ECO:0000256" key="4">
    <source>
        <dbReference type="ARBA" id="ARBA00022695"/>
    </source>
</evidence>
<dbReference type="Gene3D" id="1.10.340.70">
    <property type="match status" value="1"/>
</dbReference>
<dbReference type="Gene3D" id="3.10.10.10">
    <property type="entry name" value="HIV Type 1 Reverse Transcriptase, subunit A, domain 1"/>
    <property type="match status" value="1"/>
</dbReference>
<keyword evidence="4" id="KW-0548">Nucleotidyltransferase</keyword>
<dbReference type="InterPro" id="IPR016197">
    <property type="entry name" value="Chromo-like_dom_sf"/>
</dbReference>
<reference evidence="20" key="3">
    <citation type="submission" date="2025-09" db="UniProtKB">
        <authorList>
            <consortium name="Ensembl"/>
        </authorList>
    </citation>
    <scope>IDENTIFICATION</scope>
</reference>
<evidence type="ECO:0000256" key="14">
    <source>
        <dbReference type="ARBA" id="ARBA00023125"/>
    </source>
</evidence>
<keyword evidence="9" id="KW-0378">Hydrolase</keyword>
<dbReference type="AlphaFoldDB" id="A0AAQ4R1X0"/>
<sequence length="702" mass="79191">MDHSLAKELGLTTEPLPHPLVANALDGRLLFRVTHRTQPVGLLLSGTSPPRGRLYSLSAPEQEAMETYIQSSLAAGIIRPSSSPAGAGFFFVEKKDKSLRPCIDYRGLNEITTKNRKLSPAERNYDVGNRELLAIKLALEEWRHWLEGTEHPFLVWTDHRNLEYIRSAKRLNSRQARWALFFTRFNFSLSYRPGSKNTKPDALSRLFDPDAPLAAPSTILPPFCTVGAVTWGVEEEVKGALKRVRVPKGCPPNRLFVPKSLRSRVIHWGHTSQLTCHPGSGRTLSFLQQRFWWPAMMKEVREYVAACPVCSQSKPSRRPPAGLLRPLPTPRRPWSHISIDFVSGLPASEGNTVILSVIDRFSKMAHFIPLRKLPSAKETAEALLSNVFRLHGLPQDVVSDRGPQFTSHFWKEFCSLVGATASLSSGYHPQSNGQTERYNQEMETGLRCILSQNPKAWSKHLIWIEYAHNSLPVSATGFSPFQCVYGYQPPLFPNLEGEVSVPSAHALVRRCHLTWKRARCALLRTSAQYQRRANQHRSPAPRYRTGQRVWLSTKDLPLRVESRKLAQKFIGPYPIIKVINPAAVRLRLPRTMRIHPTFHVSRVKPVKESPLVPSSRPPPPPRLVDGGPVYTVKRLLAVRRRGRGCQYLVDWEGYGPEERSWEPAGNIMDPSLIRDFNRRFPEHAGSSGDAPRGGGTVTTRRD</sequence>
<keyword evidence="8" id="KW-0255">Endonuclease</keyword>
<evidence type="ECO:0000256" key="12">
    <source>
        <dbReference type="ARBA" id="ARBA00022918"/>
    </source>
</evidence>
<dbReference type="Pfam" id="PF17917">
    <property type="entry name" value="RT_RNaseH"/>
    <property type="match status" value="1"/>
</dbReference>
<dbReference type="GO" id="GO:0006508">
    <property type="term" value="P:proteolysis"/>
    <property type="evidence" value="ECO:0007669"/>
    <property type="project" value="UniProtKB-KW"/>
</dbReference>
<dbReference type="GO" id="GO:0003964">
    <property type="term" value="F:RNA-directed DNA polymerase activity"/>
    <property type="evidence" value="ECO:0007669"/>
    <property type="project" value="UniProtKB-KW"/>
</dbReference>
<dbReference type="Pfam" id="PF00665">
    <property type="entry name" value="rve"/>
    <property type="match status" value="1"/>
</dbReference>
<keyword evidence="5" id="KW-0540">Nuclease</keyword>
<evidence type="ECO:0000256" key="8">
    <source>
        <dbReference type="ARBA" id="ARBA00022759"/>
    </source>
</evidence>
<dbReference type="FunFam" id="3.30.420.10:FF:000032">
    <property type="entry name" value="Retrovirus-related Pol polyprotein from transposon 297-like Protein"/>
    <property type="match status" value="1"/>
</dbReference>
<evidence type="ECO:0000256" key="6">
    <source>
        <dbReference type="ARBA" id="ARBA00022723"/>
    </source>
</evidence>
<dbReference type="GO" id="GO:0015074">
    <property type="term" value="P:DNA integration"/>
    <property type="evidence" value="ECO:0007669"/>
    <property type="project" value="UniProtKB-KW"/>
</dbReference>
<dbReference type="PROSITE" id="PS50013">
    <property type="entry name" value="CHROMO_2"/>
    <property type="match status" value="1"/>
</dbReference>
<keyword evidence="21" id="KW-1185">Reference proteome</keyword>
<feature type="domain" description="Chromo" evidence="18">
    <location>
        <begin position="630"/>
        <end position="679"/>
    </location>
</feature>
<keyword evidence="15" id="KW-0233">DNA recombination</keyword>
<dbReference type="Pfam" id="PF00385">
    <property type="entry name" value="Chromo"/>
    <property type="match status" value="1"/>
</dbReference>
<evidence type="ECO:0000256" key="16">
    <source>
        <dbReference type="ARBA" id="ARBA00039658"/>
    </source>
</evidence>
<dbReference type="InterPro" id="IPR041373">
    <property type="entry name" value="RT_RNaseH"/>
</dbReference>